<accession>A0A9P5NH28</accession>
<gene>
    <name evidence="1" type="ORF">CPB84DRAFT_1786860</name>
</gene>
<organism evidence="1 2">
    <name type="scientific">Gymnopilus junonius</name>
    <name type="common">Spectacular rustgill mushroom</name>
    <name type="synonym">Gymnopilus spectabilis subsp. junonius</name>
    <dbReference type="NCBI Taxonomy" id="109634"/>
    <lineage>
        <taxon>Eukaryota</taxon>
        <taxon>Fungi</taxon>
        <taxon>Dikarya</taxon>
        <taxon>Basidiomycota</taxon>
        <taxon>Agaricomycotina</taxon>
        <taxon>Agaricomycetes</taxon>
        <taxon>Agaricomycetidae</taxon>
        <taxon>Agaricales</taxon>
        <taxon>Agaricineae</taxon>
        <taxon>Hymenogastraceae</taxon>
        <taxon>Gymnopilus</taxon>
    </lineage>
</organism>
<comment type="caution">
    <text evidence="1">The sequence shown here is derived from an EMBL/GenBank/DDBJ whole genome shotgun (WGS) entry which is preliminary data.</text>
</comment>
<dbReference type="EMBL" id="JADNYJ010000090">
    <property type="protein sequence ID" value="KAF8887451.1"/>
    <property type="molecule type" value="Genomic_DNA"/>
</dbReference>
<reference evidence="1" key="1">
    <citation type="submission" date="2020-11" db="EMBL/GenBank/DDBJ databases">
        <authorList>
            <consortium name="DOE Joint Genome Institute"/>
            <person name="Ahrendt S."/>
            <person name="Riley R."/>
            <person name="Andreopoulos W."/>
            <person name="LaButti K."/>
            <person name="Pangilinan J."/>
            <person name="Ruiz-duenas F.J."/>
            <person name="Barrasa J.M."/>
            <person name="Sanchez-Garcia M."/>
            <person name="Camarero S."/>
            <person name="Miyauchi S."/>
            <person name="Serrano A."/>
            <person name="Linde D."/>
            <person name="Babiker R."/>
            <person name="Drula E."/>
            <person name="Ayuso-Fernandez I."/>
            <person name="Pacheco R."/>
            <person name="Padilla G."/>
            <person name="Ferreira P."/>
            <person name="Barriuso J."/>
            <person name="Kellner H."/>
            <person name="Castanera R."/>
            <person name="Alfaro M."/>
            <person name="Ramirez L."/>
            <person name="Pisabarro A.G."/>
            <person name="Kuo A."/>
            <person name="Tritt A."/>
            <person name="Lipzen A."/>
            <person name="He G."/>
            <person name="Yan M."/>
            <person name="Ng V."/>
            <person name="Cullen D."/>
            <person name="Martin F."/>
            <person name="Rosso M.-N."/>
            <person name="Henrissat B."/>
            <person name="Hibbett D."/>
            <person name="Martinez A.T."/>
            <person name="Grigoriev I.V."/>
        </authorList>
    </citation>
    <scope>NUCLEOTIDE SEQUENCE</scope>
    <source>
        <strain evidence="1">AH 44721</strain>
    </source>
</reference>
<name>A0A9P5NH28_GYMJU</name>
<evidence type="ECO:0000313" key="1">
    <source>
        <dbReference type="EMBL" id="KAF8887451.1"/>
    </source>
</evidence>
<sequence length="210" mass="23305">MYGDDDSETDHRFEQAFAAVDPEPLLLQILKDHPFYITVRDLAIYYVEAVEENPSRGGYLASVLVKVAESPEAPLFTPDTVSSFIDRTLADHHFKVIYGDHRVKDYGPKNTYLLDSFLSGLSFKYSLTSTSDQLAAIHEGLDAACGSSESEILVVGTCIQLLLHGSELVTERAGTYRRSPEELAISLADTGFKPENDRDDVWSLLFPPKA</sequence>
<evidence type="ECO:0000313" key="2">
    <source>
        <dbReference type="Proteomes" id="UP000724874"/>
    </source>
</evidence>
<keyword evidence="2" id="KW-1185">Reference proteome</keyword>
<dbReference type="Proteomes" id="UP000724874">
    <property type="component" value="Unassembled WGS sequence"/>
</dbReference>
<protein>
    <submittedName>
        <fullName evidence="1">Uncharacterized protein</fullName>
    </submittedName>
</protein>
<proteinExistence type="predicted"/>
<dbReference type="AlphaFoldDB" id="A0A9P5NH28"/>
<dbReference type="OrthoDB" id="3000038at2759"/>